<evidence type="ECO:0000256" key="7">
    <source>
        <dbReference type="ARBA" id="ARBA00022989"/>
    </source>
</evidence>
<dbReference type="InterPro" id="IPR020966">
    <property type="entry name" value="ALMT"/>
</dbReference>
<evidence type="ECO:0000256" key="8">
    <source>
        <dbReference type="ARBA" id="ARBA00023065"/>
    </source>
</evidence>
<feature type="transmembrane region" description="Helical" evidence="11">
    <location>
        <begin position="92"/>
        <end position="111"/>
    </location>
</feature>
<dbReference type="FunFam" id="3.30.430.20:FF:000023">
    <property type="entry name" value="Antifungal protein ginkbilobin-2"/>
    <property type="match status" value="1"/>
</dbReference>
<evidence type="ECO:0000256" key="1">
    <source>
        <dbReference type="ARBA" id="ARBA00004141"/>
    </source>
</evidence>
<dbReference type="Gene3D" id="3.30.430.20">
    <property type="entry name" value="Gnk2 domain, C-X8-C-X2-C motif"/>
    <property type="match status" value="1"/>
</dbReference>
<keyword evidence="8" id="KW-0406">Ion transport</keyword>
<dbReference type="PROSITE" id="PS51473">
    <property type="entry name" value="GNK2"/>
    <property type="match status" value="1"/>
</dbReference>
<dbReference type="GO" id="GO:0015743">
    <property type="term" value="P:malate transport"/>
    <property type="evidence" value="ECO:0007669"/>
    <property type="project" value="InterPro"/>
</dbReference>
<keyword evidence="4 11" id="KW-0812">Transmembrane</keyword>
<proteinExistence type="inferred from homology"/>
<keyword evidence="9 11" id="KW-0472">Membrane</keyword>
<dbReference type="PANTHER" id="PTHR31086">
    <property type="entry name" value="ALUMINUM-ACTIVATED MALATE TRANSPORTER 10"/>
    <property type="match status" value="1"/>
</dbReference>
<comment type="similarity">
    <text evidence="2">Belongs to the aromatic acid exporter (TC 2.A.85) family.</text>
</comment>
<dbReference type="EMBL" id="CP039350">
    <property type="protein sequence ID" value="QCD97644.1"/>
    <property type="molecule type" value="Genomic_DNA"/>
</dbReference>
<evidence type="ECO:0000256" key="10">
    <source>
        <dbReference type="ARBA" id="ARBA00023303"/>
    </source>
</evidence>
<dbReference type="Pfam" id="PF01657">
    <property type="entry name" value="Stress-antifung"/>
    <property type="match status" value="1"/>
</dbReference>
<feature type="domain" description="Gnk2-homologous" evidence="12">
    <location>
        <begin position="423"/>
        <end position="528"/>
    </location>
</feature>
<gene>
    <name evidence="13" type="ORF">DEO72_LG6g2355</name>
</gene>
<organism evidence="13 14">
    <name type="scientific">Vigna unguiculata</name>
    <name type="common">Cowpea</name>
    <dbReference type="NCBI Taxonomy" id="3917"/>
    <lineage>
        <taxon>Eukaryota</taxon>
        <taxon>Viridiplantae</taxon>
        <taxon>Streptophyta</taxon>
        <taxon>Embryophyta</taxon>
        <taxon>Tracheophyta</taxon>
        <taxon>Spermatophyta</taxon>
        <taxon>Magnoliopsida</taxon>
        <taxon>eudicotyledons</taxon>
        <taxon>Gunneridae</taxon>
        <taxon>Pentapetalae</taxon>
        <taxon>rosids</taxon>
        <taxon>fabids</taxon>
        <taxon>Fabales</taxon>
        <taxon>Fabaceae</taxon>
        <taxon>Papilionoideae</taxon>
        <taxon>50 kb inversion clade</taxon>
        <taxon>NPAAA clade</taxon>
        <taxon>indigoferoid/millettioid clade</taxon>
        <taxon>Phaseoleae</taxon>
        <taxon>Vigna</taxon>
    </lineage>
</organism>
<keyword evidence="3" id="KW-0813">Transport</keyword>
<name>A0A4D6MCX0_VIGUN</name>
<keyword evidence="5" id="KW-0732">Signal</keyword>
<dbReference type="AlphaFoldDB" id="A0A4D6MCX0"/>
<feature type="transmembrane region" description="Helical" evidence="11">
    <location>
        <begin position="205"/>
        <end position="227"/>
    </location>
</feature>
<feature type="transmembrane region" description="Helical" evidence="11">
    <location>
        <begin position="145"/>
        <end position="162"/>
    </location>
</feature>
<evidence type="ECO:0000256" key="11">
    <source>
        <dbReference type="SAM" id="Phobius"/>
    </source>
</evidence>
<reference evidence="13 14" key="1">
    <citation type="submission" date="2019-04" db="EMBL/GenBank/DDBJ databases">
        <title>An improved genome assembly and genetic linkage map for asparagus bean, Vigna unguiculata ssp. sesquipedialis.</title>
        <authorList>
            <person name="Xia Q."/>
            <person name="Zhang R."/>
            <person name="Dong Y."/>
        </authorList>
    </citation>
    <scope>NUCLEOTIDE SEQUENCE [LARGE SCALE GENOMIC DNA]</scope>
    <source>
        <tissue evidence="13">Leaf</tissue>
    </source>
</reference>
<dbReference type="GO" id="GO:0016020">
    <property type="term" value="C:membrane"/>
    <property type="evidence" value="ECO:0007669"/>
    <property type="project" value="UniProtKB-SubCell"/>
</dbReference>
<feature type="transmembrane region" description="Helical" evidence="11">
    <location>
        <begin position="61"/>
        <end position="80"/>
    </location>
</feature>
<evidence type="ECO:0000256" key="2">
    <source>
        <dbReference type="ARBA" id="ARBA00007079"/>
    </source>
</evidence>
<evidence type="ECO:0000256" key="6">
    <source>
        <dbReference type="ARBA" id="ARBA00022737"/>
    </source>
</evidence>
<keyword evidence="10" id="KW-0407">Ion channel</keyword>
<dbReference type="CDD" id="cd23509">
    <property type="entry name" value="Gnk2-like"/>
    <property type="match status" value="1"/>
</dbReference>
<evidence type="ECO:0000259" key="12">
    <source>
        <dbReference type="PROSITE" id="PS51473"/>
    </source>
</evidence>
<evidence type="ECO:0000313" key="13">
    <source>
        <dbReference type="EMBL" id="QCD97644.1"/>
    </source>
</evidence>
<keyword evidence="6" id="KW-0677">Repeat</keyword>
<evidence type="ECO:0000256" key="3">
    <source>
        <dbReference type="ARBA" id="ARBA00022448"/>
    </source>
</evidence>
<feature type="transmembrane region" description="Helical" evidence="11">
    <location>
        <begin position="118"/>
        <end position="139"/>
    </location>
</feature>
<dbReference type="Pfam" id="PF11744">
    <property type="entry name" value="ALMT"/>
    <property type="match status" value="1"/>
</dbReference>
<keyword evidence="7 11" id="KW-1133">Transmembrane helix</keyword>
<protein>
    <submittedName>
        <fullName evidence="13">Aluminum-activated malate transporter</fullName>
    </submittedName>
</protein>
<accession>A0A4D6MCX0</accession>
<dbReference type="Proteomes" id="UP000501690">
    <property type="component" value="Linkage Group LG6"/>
</dbReference>
<evidence type="ECO:0000256" key="4">
    <source>
        <dbReference type="ARBA" id="ARBA00022692"/>
    </source>
</evidence>
<evidence type="ECO:0000256" key="9">
    <source>
        <dbReference type="ARBA" id="ARBA00023136"/>
    </source>
</evidence>
<comment type="subcellular location">
    <subcellularLocation>
        <location evidence="1">Membrane</location>
        <topology evidence="1">Multi-pass membrane protein</topology>
    </subcellularLocation>
</comment>
<sequence length="530" mass="59387">MESSHVIAITNREEDNLADTTKEKKTFEFSHVGKKEVHCVSISFSPREKKQMQRDQDTRKMIHCIKVGISLVLVSLLYLLNPLFKQLGENAMWAIMTVVVMFEFSAGATLGKGFNRGLGTIIGGGLGCLAALFAQSIGIGRVGNSIIIAASVFIFGSFATYLRLIPSIKKRYDYGVMIFLLTFNLVVVSGTRVNGKVWELARERLLNILMGFIVCLCVSLFVFPLWASDELHHSIVSRFLDLANTIQGCLGECTKIINEKENQPCASFNVCKSVLNSKSKDETLANFAKWEPWHGKFGFSYPWERYLKIGEILRELAAFILAMRRCLEASKEPMATLRESQWVHLETCEALESKVACILKELGDSMKQMMKCNAKGCVSEQLKTVREDLSFIISTSKIAQLEDDQVLAIASFVFLHKEMIGKVEELVKEMEELGKIAGDPFAISLSYLLEDLEKETATKKNHEYHNISPYPNAYAYGHATCNLNLTSSDCKTCLGAAKMALFTTCQAPRIGARSVLHDCTIRYEQYPFDD</sequence>
<dbReference type="InterPro" id="IPR038408">
    <property type="entry name" value="GNK2_sf"/>
</dbReference>
<evidence type="ECO:0000313" key="14">
    <source>
        <dbReference type="Proteomes" id="UP000501690"/>
    </source>
</evidence>
<dbReference type="GO" id="GO:0034220">
    <property type="term" value="P:monoatomic ion transmembrane transport"/>
    <property type="evidence" value="ECO:0007669"/>
    <property type="project" value="UniProtKB-KW"/>
</dbReference>
<evidence type="ECO:0000256" key="5">
    <source>
        <dbReference type="ARBA" id="ARBA00022729"/>
    </source>
</evidence>
<keyword evidence="14" id="KW-1185">Reference proteome</keyword>
<dbReference type="InterPro" id="IPR002902">
    <property type="entry name" value="GNK2"/>
</dbReference>